<dbReference type="PROSITE" id="PS51819">
    <property type="entry name" value="VOC"/>
    <property type="match status" value="1"/>
</dbReference>
<evidence type="ECO:0000313" key="3">
    <source>
        <dbReference type="Proteomes" id="UP000192366"/>
    </source>
</evidence>
<protein>
    <submittedName>
        <fullName evidence="2">Glyoxalase</fullName>
    </submittedName>
</protein>
<dbReference type="STRING" id="564198.BST17_07875"/>
<dbReference type="InterPro" id="IPR029068">
    <property type="entry name" value="Glyas_Bleomycin-R_OHBP_Dase"/>
</dbReference>
<evidence type="ECO:0000259" key="1">
    <source>
        <dbReference type="PROSITE" id="PS51819"/>
    </source>
</evidence>
<dbReference type="InterPro" id="IPR004360">
    <property type="entry name" value="Glyas_Fos-R_dOase_dom"/>
</dbReference>
<comment type="caution">
    <text evidence="2">The sequence shown here is derived from an EMBL/GenBank/DDBJ whole genome shotgun (WGS) entry which is preliminary data.</text>
</comment>
<dbReference type="SUPFAM" id="SSF54593">
    <property type="entry name" value="Glyoxalase/Bleomycin resistance protein/Dihydroxybiphenyl dioxygenase"/>
    <property type="match status" value="1"/>
</dbReference>
<dbReference type="OrthoDB" id="9809391at2"/>
<dbReference type="Proteomes" id="UP000192366">
    <property type="component" value="Unassembled WGS sequence"/>
</dbReference>
<gene>
    <name evidence="2" type="ORF">BST17_07875</name>
</gene>
<name>A0A1W9Z052_MYCBA</name>
<accession>A0A1W9Z052</accession>
<dbReference type="AlphaFoldDB" id="A0A1W9Z052"/>
<dbReference type="InterPro" id="IPR037523">
    <property type="entry name" value="VOC_core"/>
</dbReference>
<organism evidence="2 3">
    <name type="scientific">Mycolicibacterium bacteremicum</name>
    <name type="common">Mycobacterium bacteremicum</name>
    <dbReference type="NCBI Taxonomy" id="564198"/>
    <lineage>
        <taxon>Bacteria</taxon>
        <taxon>Bacillati</taxon>
        <taxon>Actinomycetota</taxon>
        <taxon>Actinomycetes</taxon>
        <taxon>Mycobacteriales</taxon>
        <taxon>Mycobacteriaceae</taxon>
        <taxon>Mycolicibacterium</taxon>
    </lineage>
</organism>
<keyword evidence="3" id="KW-1185">Reference proteome</keyword>
<sequence>MTTAQLTAFICYRDPERAVRWISEVLGFRVVRSFGDGGRLFHVEMRRGRAVVCVQHDDRGYDVPAPKGDCVGAGLYVVVDAAEIGPIHSRALDAGTTVLVAPETTVWGNFRTELLDPEGRQWSIGTYSPGQPDECGSGVTAAE</sequence>
<reference evidence="2 3" key="1">
    <citation type="submission" date="2017-02" db="EMBL/GenBank/DDBJ databases">
        <title>The new phylogeny of genus Mycobacterium.</title>
        <authorList>
            <person name="Tortoli E."/>
            <person name="Trovato A."/>
            <person name="Cirillo D.M."/>
        </authorList>
    </citation>
    <scope>NUCLEOTIDE SEQUENCE [LARGE SCALE GENOMIC DNA]</scope>
    <source>
        <strain evidence="2 3">DSM 45578</strain>
    </source>
</reference>
<evidence type="ECO:0000313" key="2">
    <source>
        <dbReference type="EMBL" id="ORA05685.1"/>
    </source>
</evidence>
<dbReference type="Gene3D" id="3.30.720.120">
    <property type="match status" value="1"/>
</dbReference>
<dbReference type="EMBL" id="MVHJ01000005">
    <property type="protein sequence ID" value="ORA05685.1"/>
    <property type="molecule type" value="Genomic_DNA"/>
</dbReference>
<proteinExistence type="predicted"/>
<feature type="domain" description="VOC" evidence="1">
    <location>
        <begin position="2"/>
        <end position="127"/>
    </location>
</feature>
<dbReference type="Pfam" id="PF00903">
    <property type="entry name" value="Glyoxalase"/>
    <property type="match status" value="1"/>
</dbReference>
<dbReference type="RefSeq" id="WP_083056845.1">
    <property type="nucleotide sequence ID" value="NZ_JACKVM010000014.1"/>
</dbReference>
<dbReference type="Gene3D" id="3.30.720.110">
    <property type="match status" value="1"/>
</dbReference>